<keyword evidence="9" id="KW-1185">Reference proteome</keyword>
<keyword evidence="5" id="KW-0539">Nucleus</keyword>
<sequence length="207" mass="23468">MPKKLIKKTLSKTDIYYRMAIPMDSLRAFQIQEGEYSKEFKVIDINGRVWTFTCSTRRTDPYPKPVLSSGWRKYVKHRGLKEGDEVTLYQMEKDGADVSASGLVPSSLGGNGSGRERKDTHGASHPEMLKNASRYGPTKLRHTFELQGFRQLSSGKTILLKEQRNTQQISACSIIIPLPPYKIYKRDNHGTSHLERLKNGVDLALPN</sequence>
<evidence type="ECO:0000256" key="5">
    <source>
        <dbReference type="ARBA" id="ARBA00023242"/>
    </source>
</evidence>
<dbReference type="GO" id="GO:0003677">
    <property type="term" value="F:DNA binding"/>
    <property type="evidence" value="ECO:0007669"/>
    <property type="project" value="UniProtKB-KW"/>
</dbReference>
<keyword evidence="4" id="KW-0804">Transcription</keyword>
<dbReference type="CDD" id="cd10017">
    <property type="entry name" value="B3_DNA"/>
    <property type="match status" value="1"/>
</dbReference>
<comment type="caution">
    <text evidence="8">The sequence shown here is derived from an EMBL/GenBank/DDBJ whole genome shotgun (WGS) entry which is preliminary data.</text>
</comment>
<dbReference type="EMBL" id="CAWUPB010001197">
    <property type="protein sequence ID" value="CAK7357085.1"/>
    <property type="molecule type" value="Genomic_DNA"/>
</dbReference>
<protein>
    <recommendedName>
        <fullName evidence="7">TF-B3 domain-containing protein</fullName>
    </recommendedName>
</protein>
<dbReference type="InterPro" id="IPR015300">
    <property type="entry name" value="DNA-bd_pseudobarrel_sf"/>
</dbReference>
<gene>
    <name evidence="8" type="ORF">DCAF_LOCUS27369</name>
</gene>
<evidence type="ECO:0000313" key="8">
    <source>
        <dbReference type="EMBL" id="CAK7357085.1"/>
    </source>
</evidence>
<evidence type="ECO:0000256" key="3">
    <source>
        <dbReference type="ARBA" id="ARBA00023125"/>
    </source>
</evidence>
<evidence type="ECO:0000313" key="9">
    <source>
        <dbReference type="Proteomes" id="UP001314170"/>
    </source>
</evidence>
<evidence type="ECO:0000256" key="2">
    <source>
        <dbReference type="ARBA" id="ARBA00023015"/>
    </source>
</evidence>
<dbReference type="Proteomes" id="UP001314170">
    <property type="component" value="Unassembled WGS sequence"/>
</dbReference>
<dbReference type="GO" id="GO:0005634">
    <property type="term" value="C:nucleus"/>
    <property type="evidence" value="ECO:0007669"/>
    <property type="project" value="UniProtKB-SubCell"/>
</dbReference>
<evidence type="ECO:0000256" key="1">
    <source>
        <dbReference type="ARBA" id="ARBA00004123"/>
    </source>
</evidence>
<name>A0AAV1SSR3_9ROSI</name>
<feature type="domain" description="TF-B3" evidence="7">
    <location>
        <begin position="1"/>
        <end position="107"/>
    </location>
</feature>
<dbReference type="Gene3D" id="2.40.330.10">
    <property type="entry name" value="DNA-binding pseudobarrel domain"/>
    <property type="match status" value="1"/>
</dbReference>
<reference evidence="8 9" key="1">
    <citation type="submission" date="2024-01" db="EMBL/GenBank/DDBJ databases">
        <authorList>
            <person name="Waweru B."/>
        </authorList>
    </citation>
    <scope>NUCLEOTIDE SEQUENCE [LARGE SCALE GENOMIC DNA]</scope>
</reference>
<evidence type="ECO:0000256" key="6">
    <source>
        <dbReference type="SAM" id="MobiDB-lite"/>
    </source>
</evidence>
<dbReference type="SUPFAM" id="SSF101936">
    <property type="entry name" value="DNA-binding pseudobarrel domain"/>
    <property type="match status" value="1"/>
</dbReference>
<keyword evidence="3" id="KW-0238">DNA-binding</keyword>
<comment type="subcellular location">
    <subcellularLocation>
        <location evidence="1">Nucleus</location>
    </subcellularLocation>
</comment>
<dbReference type="Pfam" id="PF02362">
    <property type="entry name" value="B3"/>
    <property type="match status" value="1"/>
</dbReference>
<proteinExistence type="predicted"/>
<accession>A0AAV1SSR3</accession>
<feature type="region of interest" description="Disordered" evidence="6">
    <location>
        <begin position="99"/>
        <end position="134"/>
    </location>
</feature>
<feature type="compositionally biased region" description="Basic and acidic residues" evidence="6">
    <location>
        <begin position="114"/>
        <end position="128"/>
    </location>
</feature>
<keyword evidence="2" id="KW-0805">Transcription regulation</keyword>
<dbReference type="AlphaFoldDB" id="A0AAV1SSR3"/>
<organism evidence="8 9">
    <name type="scientific">Dovyalis caffra</name>
    <dbReference type="NCBI Taxonomy" id="77055"/>
    <lineage>
        <taxon>Eukaryota</taxon>
        <taxon>Viridiplantae</taxon>
        <taxon>Streptophyta</taxon>
        <taxon>Embryophyta</taxon>
        <taxon>Tracheophyta</taxon>
        <taxon>Spermatophyta</taxon>
        <taxon>Magnoliopsida</taxon>
        <taxon>eudicotyledons</taxon>
        <taxon>Gunneridae</taxon>
        <taxon>Pentapetalae</taxon>
        <taxon>rosids</taxon>
        <taxon>fabids</taxon>
        <taxon>Malpighiales</taxon>
        <taxon>Salicaceae</taxon>
        <taxon>Flacourtieae</taxon>
        <taxon>Dovyalis</taxon>
    </lineage>
</organism>
<dbReference type="PROSITE" id="PS50863">
    <property type="entry name" value="B3"/>
    <property type="match status" value="1"/>
</dbReference>
<evidence type="ECO:0000259" key="7">
    <source>
        <dbReference type="PROSITE" id="PS50863"/>
    </source>
</evidence>
<evidence type="ECO:0000256" key="4">
    <source>
        <dbReference type="ARBA" id="ARBA00023163"/>
    </source>
</evidence>
<dbReference type="SMART" id="SM01019">
    <property type="entry name" value="B3"/>
    <property type="match status" value="1"/>
</dbReference>
<dbReference type="InterPro" id="IPR003340">
    <property type="entry name" value="B3_DNA-bd"/>
</dbReference>